<dbReference type="KEGG" id="plei:Q9312_11480"/>
<evidence type="ECO:0000313" key="1">
    <source>
        <dbReference type="EMBL" id="WMS85838.1"/>
    </source>
</evidence>
<protein>
    <submittedName>
        <fullName evidence="1">Uncharacterized protein</fullName>
    </submittedName>
</protein>
<evidence type="ECO:0000313" key="2">
    <source>
        <dbReference type="Proteomes" id="UP001239782"/>
    </source>
</evidence>
<sequence length="54" mass="6028">MVCFIVLLCLVVLYPTWTVEIVALAGSLALCYLIAKLWFQLNWKSSAASEPELP</sequence>
<dbReference type="AlphaFoldDB" id="A0AA51X5E7"/>
<gene>
    <name evidence="1" type="ORF">Q9312_11480</name>
</gene>
<accession>A0AA51X5E7</accession>
<reference evidence="1 2" key="1">
    <citation type="submission" date="2023-08" db="EMBL/GenBank/DDBJ databases">
        <title>Pleionea litopenaei sp. nov., isolated from stomach of juvenile Litopenaeus vannamei.</title>
        <authorList>
            <person name="Rho A.M."/>
            <person name="Hwang C.Y."/>
        </authorList>
    </citation>
    <scope>NUCLEOTIDE SEQUENCE [LARGE SCALE GENOMIC DNA]</scope>
    <source>
        <strain evidence="1 2">HL-JVS1</strain>
    </source>
</reference>
<dbReference type="RefSeq" id="WP_309200991.1">
    <property type="nucleotide sequence ID" value="NZ_CP133548.1"/>
</dbReference>
<proteinExistence type="predicted"/>
<name>A0AA51X5E7_9GAMM</name>
<keyword evidence="2" id="KW-1185">Reference proteome</keyword>
<dbReference type="EMBL" id="CP133548">
    <property type="protein sequence ID" value="WMS85838.1"/>
    <property type="molecule type" value="Genomic_DNA"/>
</dbReference>
<organism evidence="1 2">
    <name type="scientific">Pleionea litopenaei</name>
    <dbReference type="NCBI Taxonomy" id="3070815"/>
    <lineage>
        <taxon>Bacteria</taxon>
        <taxon>Pseudomonadati</taxon>
        <taxon>Pseudomonadota</taxon>
        <taxon>Gammaproteobacteria</taxon>
        <taxon>Oceanospirillales</taxon>
        <taxon>Pleioneaceae</taxon>
        <taxon>Pleionea</taxon>
    </lineage>
</organism>
<dbReference type="Proteomes" id="UP001239782">
    <property type="component" value="Chromosome"/>
</dbReference>